<dbReference type="InterPro" id="IPR052516">
    <property type="entry name" value="N-heterocyclic_Hydroxylase"/>
</dbReference>
<protein>
    <submittedName>
        <fullName evidence="2">Molybdopterin-dependent oxidoreductase</fullName>
    </submittedName>
</protein>
<reference evidence="2" key="1">
    <citation type="submission" date="2022-06" db="EMBL/GenBank/DDBJ databases">
        <authorList>
            <person name="Lu C.-H."/>
        </authorList>
    </citation>
    <scope>NUCLEOTIDE SEQUENCE</scope>
    <source>
        <strain evidence="2">21MJYT02-11</strain>
    </source>
</reference>
<dbReference type="InterPro" id="IPR012368">
    <property type="entry name" value="OxRdtase_Mopterin-bd_su_IorB"/>
</dbReference>
<dbReference type="Proteomes" id="UP001162811">
    <property type="component" value="Unassembled WGS sequence"/>
</dbReference>
<dbReference type="InterPro" id="IPR008274">
    <property type="entry name" value="AldOxase/xan_DH_MoCoBD1"/>
</dbReference>
<dbReference type="SMART" id="SM01008">
    <property type="entry name" value="Ald_Xan_dh_C"/>
    <property type="match status" value="1"/>
</dbReference>
<dbReference type="RefSeq" id="WP_252682696.1">
    <property type="nucleotide sequence ID" value="NZ_JAMXHT010000006.1"/>
</dbReference>
<dbReference type="PROSITE" id="PS51318">
    <property type="entry name" value="TAT"/>
    <property type="match status" value="1"/>
</dbReference>
<reference evidence="2" key="2">
    <citation type="journal article" date="2023" name="Front. Microbiol.">
        <title>Ralstonia chuxiongensis sp. nov., Ralstonia mojiangensis sp. nov., and Ralstonia soli sp. nov., isolated from tobacco fields, are three novel species in the family Burkholderiaceae.</title>
        <authorList>
            <person name="Lu C.H."/>
            <person name="Zhang Y.Y."/>
            <person name="Jiang N."/>
            <person name="Chen W."/>
            <person name="Shao X."/>
            <person name="Zhao Z.M."/>
            <person name="Lu W.L."/>
            <person name="Hu X."/>
            <person name="Xi Y.X."/>
            <person name="Zou S.Y."/>
            <person name="Wei Q.J."/>
            <person name="Lin Z.L."/>
            <person name="Gong L."/>
            <person name="Gai X.T."/>
            <person name="Zhang L.Q."/>
            <person name="Li J.Y."/>
            <person name="Jin Y."/>
            <person name="Xia Z.Y."/>
        </authorList>
    </citation>
    <scope>NUCLEOTIDE SEQUENCE</scope>
    <source>
        <strain evidence="2">21MJYT02-11</strain>
    </source>
</reference>
<dbReference type="InterPro" id="IPR006311">
    <property type="entry name" value="TAT_signal"/>
</dbReference>
<comment type="caution">
    <text evidence="2">The sequence shown here is derived from an EMBL/GenBank/DDBJ whole genome shotgun (WGS) entry which is preliminary data.</text>
</comment>
<evidence type="ECO:0000259" key="1">
    <source>
        <dbReference type="SMART" id="SM01008"/>
    </source>
</evidence>
<dbReference type="InterPro" id="IPR037165">
    <property type="entry name" value="AldOxase/xan_DH_Mopterin-bd_sf"/>
</dbReference>
<feature type="domain" description="Aldehyde oxidase/xanthine dehydrogenase a/b hammerhead" evidence="1">
    <location>
        <begin position="218"/>
        <end position="296"/>
    </location>
</feature>
<dbReference type="PANTHER" id="PTHR47495">
    <property type="entry name" value="ALDEHYDE DEHYDROGENASE"/>
    <property type="match status" value="1"/>
</dbReference>
<proteinExistence type="predicted"/>
<dbReference type="EMBL" id="JAMXHT010000006">
    <property type="protein sequence ID" value="MCO5400065.1"/>
    <property type="molecule type" value="Genomic_DNA"/>
</dbReference>
<dbReference type="InterPro" id="IPR000674">
    <property type="entry name" value="Ald_Oxase/Xan_DH_a/b"/>
</dbReference>
<dbReference type="SUPFAM" id="SSF56003">
    <property type="entry name" value="Molybdenum cofactor-binding domain"/>
    <property type="match status" value="2"/>
</dbReference>
<organism evidence="2 3">
    <name type="scientific">Ralstonia soli</name>
    <dbReference type="NCBI Taxonomy" id="2953896"/>
    <lineage>
        <taxon>Bacteria</taxon>
        <taxon>Pseudomonadati</taxon>
        <taxon>Pseudomonadota</taxon>
        <taxon>Betaproteobacteria</taxon>
        <taxon>Burkholderiales</taxon>
        <taxon>Burkholderiaceae</taxon>
        <taxon>Ralstonia</taxon>
    </lineage>
</organism>
<dbReference type="Gene3D" id="3.30.365.10">
    <property type="entry name" value="Aldehyde oxidase/xanthine dehydrogenase, molybdopterin binding domain"/>
    <property type="match status" value="4"/>
</dbReference>
<evidence type="ECO:0000313" key="3">
    <source>
        <dbReference type="Proteomes" id="UP001162811"/>
    </source>
</evidence>
<dbReference type="InterPro" id="IPR046867">
    <property type="entry name" value="AldOxase/xan_DH_MoCoBD2"/>
</dbReference>
<accession>A0ABT1ANU4</accession>
<dbReference type="PANTHER" id="PTHR47495:SF1">
    <property type="entry name" value="BLL3820 PROTEIN"/>
    <property type="match status" value="1"/>
</dbReference>
<dbReference type="Pfam" id="PF02738">
    <property type="entry name" value="MoCoBD_1"/>
    <property type="match status" value="1"/>
</dbReference>
<dbReference type="PIRSF" id="PIRSF036389">
    <property type="entry name" value="IOR_B"/>
    <property type="match status" value="1"/>
</dbReference>
<dbReference type="Gene3D" id="3.90.1170.50">
    <property type="entry name" value="Aldehyde oxidase/xanthine dehydrogenase, a/b hammerhead"/>
    <property type="match status" value="1"/>
</dbReference>
<dbReference type="Pfam" id="PF20256">
    <property type="entry name" value="MoCoBD_2"/>
    <property type="match status" value="2"/>
</dbReference>
<name>A0ABT1ANU4_9RALS</name>
<evidence type="ECO:0000313" key="2">
    <source>
        <dbReference type="EMBL" id="MCO5400065.1"/>
    </source>
</evidence>
<keyword evidence="3" id="KW-1185">Reference proteome</keyword>
<gene>
    <name evidence="2" type="ORF">NG900_17850</name>
</gene>
<sequence length="754" mass="81327">MRVNDSTSFSRRHFLKQGAALAIGFSFSGLAVARVLGEITEADATPVAKAKSVDGTRVDAFLVLEGDGTLTLYTGKVNLGTGNTTALAQMAAEELEFPIGRVRVVQGDTAMTVDQGATIGSLSISNAGIQLRQAAATAAAAIREVAARAYRIAPTEVRLENGAAFRGAADKQGTPYHRLLGAHPLALNLDPKAPLKSTGNYKLVGKPVKRDDVRAKVFADFTFMHDVKVDGMVHARVVHPNAYGAQLVSVDDTHAKKVPGFLRTVRVGNLLAAIASDEWAAIQSARALEVTWSSWSGLPEQSKLYDAVRVLPLHDQGKVLERGHASDTISKASQGKTVRATYAWPFQTHGSIGPSCAIGDYRDGKLTVWSATQSPHLTRDQIARMLKMDKGDVRLIYVEGAGCYGRNGHEDAAAEAALLSKAIGRPVRVQWMREDEHGWDPKGPPVISDMVGAVDDEGRIQAWQYTSWVPYRASGSVDVPLLAGELVRASTLADVPDNPGGMEFNMVSPYAIPNVNVVVNRYARSPLRPAWLRGPGRLQHTYANESFMDELAAAAHADPIAFRLRHLSEPRLKAVVEALEKRSGWVRRPSFSTRPGGNIARGRGMACVRYEPNNAYVAAVIEIELDRTTGVIQVGKVTVVHDCGLVVNPDGVRNQVEGEVVQTISRTLFEEVNFSASAVTSVDWLTYRLLKFPELPSQVDVVLLDRPDEPPVGAGEPACAVIPSAIASAVYDAVGIRPRTLPFSPASIRELLKS</sequence>